<dbReference type="Proteomes" id="UP000248395">
    <property type="component" value="Unassembled WGS sequence"/>
</dbReference>
<proteinExistence type="predicted"/>
<feature type="chain" id="PRO_5016319666" evidence="1">
    <location>
        <begin position="29"/>
        <end position="155"/>
    </location>
</feature>
<organism evidence="3 4">
    <name type="scientific">Aquitalea magnusonii</name>
    <dbReference type="NCBI Taxonomy" id="332411"/>
    <lineage>
        <taxon>Bacteria</taxon>
        <taxon>Pseudomonadati</taxon>
        <taxon>Pseudomonadota</taxon>
        <taxon>Betaproteobacteria</taxon>
        <taxon>Neisseriales</taxon>
        <taxon>Chromobacteriaceae</taxon>
        <taxon>Aquitalea</taxon>
    </lineage>
</organism>
<feature type="signal peptide" evidence="1">
    <location>
        <begin position="1"/>
        <end position="28"/>
    </location>
</feature>
<keyword evidence="1" id="KW-0732">Signal</keyword>
<evidence type="ECO:0000256" key="1">
    <source>
        <dbReference type="SAM" id="SignalP"/>
    </source>
</evidence>
<sequence length="155" mass="15551">MFNKMTRLVMLGSLSLGLLSGCATSDSAAVYSQGQMRRAQTVELGTVVSVNNVKMEGKNNELLTLGGAALGGLAGSELGGGRGSIAGGIVGALAGGFGANAAQRSIGSKNALEVTVKLDGSGRMISIVQDADIPLTAGQRVRVLTGGGNDRVVPY</sequence>
<gene>
    <name evidence="3" type="ORF">DFR38_105118</name>
</gene>
<dbReference type="GO" id="GO:0019867">
    <property type="term" value="C:outer membrane"/>
    <property type="evidence" value="ECO:0007669"/>
    <property type="project" value="InterPro"/>
</dbReference>
<comment type="caution">
    <text evidence="3">The sequence shown here is derived from an EMBL/GenBank/DDBJ whole genome shotgun (WGS) entry which is preliminary data.</text>
</comment>
<dbReference type="AlphaFoldDB" id="A0A318JLB7"/>
<dbReference type="Pfam" id="PF05433">
    <property type="entry name" value="Rick_17kDa_Anti"/>
    <property type="match status" value="1"/>
</dbReference>
<name>A0A318JLB7_9NEIS</name>
<protein>
    <submittedName>
        <fullName evidence="3">Outer membrane lipoprotein SlyB</fullName>
    </submittedName>
</protein>
<keyword evidence="4" id="KW-1185">Reference proteome</keyword>
<accession>A0A318JLB7</accession>
<evidence type="ECO:0000313" key="4">
    <source>
        <dbReference type="Proteomes" id="UP000248395"/>
    </source>
</evidence>
<dbReference type="PROSITE" id="PS51257">
    <property type="entry name" value="PROKAR_LIPOPROTEIN"/>
    <property type="match status" value="1"/>
</dbReference>
<evidence type="ECO:0000259" key="2">
    <source>
        <dbReference type="Pfam" id="PF05433"/>
    </source>
</evidence>
<dbReference type="InterPro" id="IPR008816">
    <property type="entry name" value="Gly_zipper_2TM_dom"/>
</dbReference>
<reference evidence="3 4" key="1">
    <citation type="submission" date="2018-05" db="EMBL/GenBank/DDBJ databases">
        <title>Genomic Encyclopedia of Type Strains, Phase IV (KMG-IV): sequencing the most valuable type-strain genomes for metagenomic binning, comparative biology and taxonomic classification.</title>
        <authorList>
            <person name="Goeker M."/>
        </authorList>
    </citation>
    <scope>NUCLEOTIDE SEQUENCE [LARGE SCALE GENOMIC DNA]</scope>
    <source>
        <strain evidence="3 4">DSM 25134</strain>
    </source>
</reference>
<evidence type="ECO:0000313" key="3">
    <source>
        <dbReference type="EMBL" id="PXX49075.1"/>
    </source>
</evidence>
<dbReference type="EMBL" id="QJKC01000005">
    <property type="protein sequence ID" value="PXX49075.1"/>
    <property type="molecule type" value="Genomic_DNA"/>
</dbReference>
<dbReference type="OrthoDB" id="5298161at2"/>
<keyword evidence="3" id="KW-0449">Lipoprotein</keyword>
<feature type="domain" description="Glycine zipper 2TM" evidence="2">
    <location>
        <begin position="64"/>
        <end position="103"/>
    </location>
</feature>